<sequence length="529" mass="59481">MTLDIPNEVLVRIGLNLSCADKASLALVSRAFRKVSEDVLYRAIDLKNRDPVEIPDPEFPNDTLTLSPPPEILWLLHRTLCERADLAAMVLSFGVTLQGAKILVDVPTTRLLGRSRSLHPSVQVEVQESVIASSLIFDVMHNLQHLSVGATEPDQHMLRDMFGTLDLDRPGAIHTLGLHKLKSLEYLAPNFHWALATLPSLVQLSLGNHARLQSANQPESIPTEIECLSVQVGSATLNQHAPNWSALVTFLATFQRLRKGSIQICTCYGHPGQEGIPVGSQWDPAPAVYGDFTNLVAAFEPVREQLEEMDFRLYDYRDELFLNYCYAARGLQDFSCLRKLFIPYEGLLTGSSARIASCVTNADHPPITDTLPTSLESLTVYCPKLSIYDWLSPLVKDKSQLPRLKEIHLHCSLHFNDTYPTFAYINQPQPVADGLKHSRDITVAYSSRVWLDEWDSYDLAAMPMAAWQASLGASSDTDRIDFPMNEVSAPQMITWNWIGAQERWYSRYRTCLRDRSWRHAMPSLDPTPK</sequence>
<accession>A0A9W9CDQ5</accession>
<reference evidence="2" key="1">
    <citation type="submission" date="2022-10" db="EMBL/GenBank/DDBJ databases">
        <title>Tapping the CABI collections for fungal endophytes: first genome assemblies for Collariella, Neodidymelliopsis, Ascochyta clinopodiicola, Didymella pomorum, Didymosphaeria variabile, Neocosmospora piperis and Neocucurbitaria cava.</title>
        <authorList>
            <person name="Hill R."/>
        </authorList>
    </citation>
    <scope>NUCLEOTIDE SEQUENCE</scope>
    <source>
        <strain evidence="2">IMI 356815</strain>
    </source>
</reference>
<dbReference type="RefSeq" id="XP_056073853.1">
    <property type="nucleotide sequence ID" value="XM_056213545.1"/>
</dbReference>
<gene>
    <name evidence="2" type="ORF">N0V89_004763</name>
</gene>
<comment type="caution">
    <text evidence="2">The sequence shown here is derived from an EMBL/GenBank/DDBJ whole genome shotgun (WGS) entry which is preliminary data.</text>
</comment>
<organism evidence="2 3">
    <name type="scientific">Didymosphaeria variabile</name>
    <dbReference type="NCBI Taxonomy" id="1932322"/>
    <lineage>
        <taxon>Eukaryota</taxon>
        <taxon>Fungi</taxon>
        <taxon>Dikarya</taxon>
        <taxon>Ascomycota</taxon>
        <taxon>Pezizomycotina</taxon>
        <taxon>Dothideomycetes</taxon>
        <taxon>Pleosporomycetidae</taxon>
        <taxon>Pleosporales</taxon>
        <taxon>Massarineae</taxon>
        <taxon>Didymosphaeriaceae</taxon>
        <taxon>Didymosphaeria</taxon>
    </lineage>
</organism>
<dbReference type="AlphaFoldDB" id="A0A9W9CDQ5"/>
<dbReference type="InterPro" id="IPR036047">
    <property type="entry name" value="F-box-like_dom_sf"/>
</dbReference>
<evidence type="ECO:0000259" key="1">
    <source>
        <dbReference type="PROSITE" id="PS50181"/>
    </source>
</evidence>
<evidence type="ECO:0000313" key="2">
    <source>
        <dbReference type="EMBL" id="KAJ4356727.1"/>
    </source>
</evidence>
<dbReference type="InterPro" id="IPR001810">
    <property type="entry name" value="F-box_dom"/>
</dbReference>
<keyword evidence="3" id="KW-1185">Reference proteome</keyword>
<proteinExistence type="predicted"/>
<protein>
    <recommendedName>
        <fullName evidence="1">F-box domain-containing protein</fullName>
    </recommendedName>
</protein>
<dbReference type="CDD" id="cd09917">
    <property type="entry name" value="F-box_SF"/>
    <property type="match status" value="1"/>
</dbReference>
<evidence type="ECO:0000313" key="3">
    <source>
        <dbReference type="Proteomes" id="UP001140513"/>
    </source>
</evidence>
<dbReference type="SUPFAM" id="SSF81383">
    <property type="entry name" value="F-box domain"/>
    <property type="match status" value="1"/>
</dbReference>
<dbReference type="OrthoDB" id="3668232at2759"/>
<name>A0A9W9CDQ5_9PLEO</name>
<dbReference type="Proteomes" id="UP001140513">
    <property type="component" value="Unassembled WGS sequence"/>
</dbReference>
<dbReference type="Pfam" id="PF12937">
    <property type="entry name" value="F-box-like"/>
    <property type="match status" value="1"/>
</dbReference>
<dbReference type="EMBL" id="JAPEUX010000003">
    <property type="protein sequence ID" value="KAJ4356727.1"/>
    <property type="molecule type" value="Genomic_DNA"/>
</dbReference>
<feature type="domain" description="F-box" evidence="1">
    <location>
        <begin position="1"/>
        <end position="44"/>
    </location>
</feature>
<dbReference type="GeneID" id="80908293"/>
<dbReference type="PROSITE" id="PS50181">
    <property type="entry name" value="FBOX"/>
    <property type="match status" value="1"/>
</dbReference>